<reference evidence="3" key="1">
    <citation type="submission" date="2022-10" db="EMBL/GenBank/DDBJ databases">
        <authorList>
            <person name="Mo P."/>
        </authorList>
    </citation>
    <scope>NUCLEOTIDE SEQUENCE</scope>
    <source>
        <strain evidence="3">HUAS 13-4</strain>
    </source>
</reference>
<evidence type="ECO:0000256" key="2">
    <source>
        <dbReference type="SAM" id="SignalP"/>
    </source>
</evidence>
<name>A0ABY6E800_9ACTN</name>
<protein>
    <submittedName>
        <fullName evidence="3">Uncharacterized protein</fullName>
    </submittedName>
</protein>
<accession>A0ABY6E800</accession>
<evidence type="ECO:0000256" key="1">
    <source>
        <dbReference type="SAM" id="MobiDB-lite"/>
    </source>
</evidence>
<dbReference type="RefSeq" id="WP_263232763.1">
    <property type="nucleotide sequence ID" value="NZ_CP106793.1"/>
</dbReference>
<evidence type="ECO:0000313" key="4">
    <source>
        <dbReference type="Proteomes" id="UP001061298"/>
    </source>
</evidence>
<dbReference type="Proteomes" id="UP001061298">
    <property type="component" value="Chromosome"/>
</dbReference>
<keyword evidence="4" id="KW-1185">Reference proteome</keyword>
<proteinExistence type="predicted"/>
<feature type="region of interest" description="Disordered" evidence="1">
    <location>
        <begin position="22"/>
        <end position="43"/>
    </location>
</feature>
<feature type="signal peptide" evidence="2">
    <location>
        <begin position="1"/>
        <end position="23"/>
    </location>
</feature>
<organism evidence="3 4">
    <name type="scientific">Streptomyces cynarae</name>
    <dbReference type="NCBI Taxonomy" id="2981134"/>
    <lineage>
        <taxon>Bacteria</taxon>
        <taxon>Bacillati</taxon>
        <taxon>Actinomycetota</taxon>
        <taxon>Actinomycetes</taxon>
        <taxon>Kitasatosporales</taxon>
        <taxon>Streptomycetaceae</taxon>
        <taxon>Streptomyces</taxon>
    </lineage>
</organism>
<feature type="chain" id="PRO_5045268264" evidence="2">
    <location>
        <begin position="24"/>
        <end position="95"/>
    </location>
</feature>
<dbReference type="EMBL" id="CP106793">
    <property type="protein sequence ID" value="UXY22694.1"/>
    <property type="molecule type" value="Genomic_DNA"/>
</dbReference>
<feature type="compositionally biased region" description="Low complexity" evidence="1">
    <location>
        <begin position="24"/>
        <end position="42"/>
    </location>
</feature>
<evidence type="ECO:0000313" key="3">
    <source>
        <dbReference type="EMBL" id="UXY22694.1"/>
    </source>
</evidence>
<keyword evidence="2" id="KW-0732">Signal</keyword>
<dbReference type="PROSITE" id="PS51257">
    <property type="entry name" value="PROKAR_LIPOPROTEIN"/>
    <property type="match status" value="1"/>
</dbReference>
<sequence length="95" mass="9477">MRRHTISLLAAAVLMLTGCSAMGSGSDESSAPSPSATAGAADDAARAERIATCTKAIVAAKNDTADDGLPQCAKLSPDDYLKAIEDAKKQGGGAP</sequence>
<gene>
    <name evidence="3" type="ORF">N8I84_31275</name>
</gene>